<dbReference type="Proteomes" id="UP000823749">
    <property type="component" value="Chromosome 3"/>
</dbReference>
<dbReference type="PANTHER" id="PTHR31286:SF180">
    <property type="entry name" value="OS10G0362600 PROTEIN"/>
    <property type="match status" value="1"/>
</dbReference>
<keyword evidence="2" id="KW-1185">Reference proteome</keyword>
<dbReference type="AlphaFoldDB" id="A0AAV6KX13"/>
<dbReference type="InterPro" id="IPR040256">
    <property type="entry name" value="At4g02000-like"/>
</dbReference>
<gene>
    <name evidence="1" type="ORF">RHGRI_007517</name>
</gene>
<accession>A0AAV6KX13</accession>
<comment type="caution">
    <text evidence="1">The sequence shown here is derived from an EMBL/GenBank/DDBJ whole genome shotgun (WGS) entry which is preliminary data.</text>
</comment>
<dbReference type="EMBL" id="JACTNZ010000003">
    <property type="protein sequence ID" value="KAG5557275.1"/>
    <property type="molecule type" value="Genomic_DNA"/>
</dbReference>
<evidence type="ECO:0000313" key="1">
    <source>
        <dbReference type="EMBL" id="KAG5557275.1"/>
    </source>
</evidence>
<dbReference type="PANTHER" id="PTHR31286">
    <property type="entry name" value="GLYCINE-RICH CELL WALL STRUCTURAL PROTEIN 1.8-LIKE"/>
    <property type="match status" value="1"/>
</dbReference>
<protein>
    <recommendedName>
        <fullName evidence="3">DUF4283 domain-containing protein</fullName>
    </recommendedName>
</protein>
<evidence type="ECO:0000313" key="2">
    <source>
        <dbReference type="Proteomes" id="UP000823749"/>
    </source>
</evidence>
<evidence type="ECO:0008006" key="3">
    <source>
        <dbReference type="Google" id="ProtNLM"/>
    </source>
</evidence>
<reference evidence="1" key="1">
    <citation type="submission" date="2020-08" db="EMBL/GenBank/DDBJ databases">
        <title>Plant Genome Project.</title>
        <authorList>
            <person name="Zhang R.-G."/>
        </authorList>
    </citation>
    <scope>NUCLEOTIDE SEQUENCE</scope>
    <source>
        <strain evidence="1">WSP0</strain>
        <tissue evidence="1">Leaf</tissue>
    </source>
</reference>
<name>A0AAV6KX13_9ERIC</name>
<sequence>MGPEEDPEEFKGVPKVILPPVLLRKFREPWIALRMEVSSFSFPSLQEVFPSCSSPLAAARVFDSVPVEVLPSIKVLSTEILLLRSQVENKMVEKSGGSGNSNNSRVPAIGLTVGVSWRDTVAPPSEESPRMRLEFFPPVIDGDKVKVSTPNQFGVSGAYRQIVEAGSWHFGGRLMVLQQWSPDLEFEKEGLNRLPIWVQLHDVPLQLWTAPGLSYIASSVVRPLYADGMTETGKRISYAKICVEVTVDSPLHHSDEIGEAAGVVNMAGPGKVWVVKTGKDVATMDLSIASDVVISEAAVGTSTPSAVVQEIVDCTDVVIGKGDIMAKRTPGSGSVRASSVMTGTRKVLVVGGSPKSNMFAALSDGGVCGGKVAGDVVSNEVSSSSLSPIHCNMKWGAPPVSEISMAAQDSYEFLPNDLGVGMTDPDAVMMALDSVGLSKLKGRSKALGVRKGGKKPKKQ</sequence>
<proteinExistence type="predicted"/>
<organism evidence="1 2">
    <name type="scientific">Rhododendron griersonianum</name>
    <dbReference type="NCBI Taxonomy" id="479676"/>
    <lineage>
        <taxon>Eukaryota</taxon>
        <taxon>Viridiplantae</taxon>
        <taxon>Streptophyta</taxon>
        <taxon>Embryophyta</taxon>
        <taxon>Tracheophyta</taxon>
        <taxon>Spermatophyta</taxon>
        <taxon>Magnoliopsida</taxon>
        <taxon>eudicotyledons</taxon>
        <taxon>Gunneridae</taxon>
        <taxon>Pentapetalae</taxon>
        <taxon>asterids</taxon>
        <taxon>Ericales</taxon>
        <taxon>Ericaceae</taxon>
        <taxon>Ericoideae</taxon>
        <taxon>Rhodoreae</taxon>
        <taxon>Rhododendron</taxon>
    </lineage>
</organism>